<organism evidence="1 2">
    <name type="scientific">Micromonospora zhanjiangensis</name>
    <dbReference type="NCBI Taxonomy" id="1522057"/>
    <lineage>
        <taxon>Bacteria</taxon>
        <taxon>Bacillati</taxon>
        <taxon>Actinomycetota</taxon>
        <taxon>Actinomycetes</taxon>
        <taxon>Micromonosporales</taxon>
        <taxon>Micromonosporaceae</taxon>
        <taxon>Micromonospora</taxon>
    </lineage>
</organism>
<comment type="caution">
    <text evidence="1">The sequence shown here is derived from an EMBL/GenBank/DDBJ whole genome shotgun (WGS) entry which is preliminary data.</text>
</comment>
<evidence type="ECO:0000313" key="2">
    <source>
        <dbReference type="Proteomes" id="UP001595868"/>
    </source>
</evidence>
<dbReference type="RefSeq" id="WP_377546106.1">
    <property type="nucleotide sequence ID" value="NZ_JBHSBN010000009.1"/>
</dbReference>
<evidence type="ECO:0000313" key="1">
    <source>
        <dbReference type="EMBL" id="MFC4107328.1"/>
    </source>
</evidence>
<protein>
    <submittedName>
        <fullName evidence="1">Uncharacterized protein</fullName>
    </submittedName>
</protein>
<reference evidence="2" key="1">
    <citation type="journal article" date="2019" name="Int. J. Syst. Evol. Microbiol.">
        <title>The Global Catalogue of Microorganisms (GCM) 10K type strain sequencing project: providing services to taxonomists for standard genome sequencing and annotation.</title>
        <authorList>
            <consortium name="The Broad Institute Genomics Platform"/>
            <consortium name="The Broad Institute Genome Sequencing Center for Infectious Disease"/>
            <person name="Wu L."/>
            <person name="Ma J."/>
        </authorList>
    </citation>
    <scope>NUCLEOTIDE SEQUENCE [LARGE SCALE GENOMIC DNA]</scope>
    <source>
        <strain evidence="2">2902at01</strain>
    </source>
</reference>
<gene>
    <name evidence="1" type="ORF">ACFOX0_15525</name>
</gene>
<sequence length="60" mass="6566">MSVARWRMDVGPASPDGVLLELSVGADVERWPIDRAQATNLVSILLDLLRQPGRSLPRVA</sequence>
<keyword evidence="2" id="KW-1185">Reference proteome</keyword>
<dbReference type="Proteomes" id="UP001595868">
    <property type="component" value="Unassembled WGS sequence"/>
</dbReference>
<dbReference type="EMBL" id="JBHSBN010000009">
    <property type="protein sequence ID" value="MFC4107328.1"/>
    <property type="molecule type" value="Genomic_DNA"/>
</dbReference>
<proteinExistence type="predicted"/>
<accession>A0ABV8KMP0</accession>
<name>A0ABV8KMP0_9ACTN</name>